<evidence type="ECO:0000256" key="4">
    <source>
        <dbReference type="SAM" id="SignalP"/>
    </source>
</evidence>
<protein>
    <recommendedName>
        <fullName evidence="7">Porin</fullName>
    </recommendedName>
</protein>
<evidence type="ECO:0000313" key="6">
    <source>
        <dbReference type="Proteomes" id="UP000063308"/>
    </source>
</evidence>
<sequence>MINIRNIQVLTVAIVMASSPASAIGDNLLAGSPFETYQASAKAQMAYAGWTLFIAGSATGNQSKIYSPFGTKPNYTDMQQVSFDNAGEKAIGGSAAYDFAAFGLPGLSTGAWYSQGWGALNPVTNVAIPDRRELDVWLQYRPTEGPLKGLRLKTQYSNVWQQGNVRPTQQEFRLIADYTVLFRPEPSVEALGQSPSSQPGSGVVPLDRLALPRCGTI</sequence>
<feature type="chain" id="PRO_5002414509" description="Porin" evidence="4">
    <location>
        <begin position="24"/>
        <end position="217"/>
    </location>
</feature>
<dbReference type="InterPro" id="IPR023614">
    <property type="entry name" value="Porin_dom_sf"/>
</dbReference>
<accession>A0A0E3VXN1</accession>
<dbReference type="AlphaFoldDB" id="A0A0E3VXN1"/>
<feature type="signal peptide" evidence="4">
    <location>
        <begin position="1"/>
        <end position="23"/>
    </location>
</feature>
<dbReference type="PANTHER" id="PTHR34596">
    <property type="entry name" value="CHITOPORIN"/>
    <property type="match status" value="1"/>
</dbReference>
<dbReference type="GO" id="GO:0015288">
    <property type="term" value="F:porin activity"/>
    <property type="evidence" value="ECO:0007669"/>
    <property type="project" value="TreeGrafter"/>
</dbReference>
<organism evidence="5 6">
    <name type="scientific">Bradyrhizobium diazoefficiens</name>
    <dbReference type="NCBI Taxonomy" id="1355477"/>
    <lineage>
        <taxon>Bacteria</taxon>
        <taxon>Pseudomonadati</taxon>
        <taxon>Pseudomonadota</taxon>
        <taxon>Alphaproteobacteria</taxon>
        <taxon>Hyphomicrobiales</taxon>
        <taxon>Nitrobacteraceae</taxon>
        <taxon>Bradyrhizobium</taxon>
    </lineage>
</organism>
<evidence type="ECO:0000256" key="1">
    <source>
        <dbReference type="ARBA" id="ARBA00009075"/>
    </source>
</evidence>
<name>A0A0E3VXN1_9BRAD</name>
<dbReference type="Gene3D" id="2.40.160.10">
    <property type="entry name" value="Porin"/>
    <property type="match status" value="1"/>
</dbReference>
<dbReference type="InterPro" id="IPR005318">
    <property type="entry name" value="OM_porin_bac"/>
</dbReference>
<proteinExistence type="inferred from homology"/>
<dbReference type="EMBL" id="AP014685">
    <property type="protein sequence ID" value="BAR62950.1"/>
    <property type="molecule type" value="Genomic_DNA"/>
</dbReference>
<keyword evidence="3 4" id="KW-0732">Signal</keyword>
<evidence type="ECO:0000256" key="3">
    <source>
        <dbReference type="ARBA" id="ARBA00022729"/>
    </source>
</evidence>
<evidence type="ECO:0008006" key="7">
    <source>
        <dbReference type="Google" id="ProtNLM"/>
    </source>
</evidence>
<dbReference type="GO" id="GO:0016020">
    <property type="term" value="C:membrane"/>
    <property type="evidence" value="ECO:0007669"/>
    <property type="project" value="InterPro"/>
</dbReference>
<reference evidence="5 6" key="1">
    <citation type="submission" date="2014-11" db="EMBL/GenBank/DDBJ databases">
        <title>Symbiosis island explosion on the genome of extra-slow-growing strains of soybean bradyrhizobia with massive insertion sequences.</title>
        <authorList>
            <person name="Iida T."/>
            <person name="Minamisawa K."/>
        </authorList>
    </citation>
    <scope>NUCLEOTIDE SEQUENCE [LARGE SCALE GENOMIC DNA]</scope>
    <source>
        <strain evidence="5 6">NK6</strain>
    </source>
</reference>
<gene>
    <name evidence="5" type="ORF">NK6_9815</name>
</gene>
<evidence type="ECO:0000313" key="5">
    <source>
        <dbReference type="EMBL" id="BAR62950.1"/>
    </source>
</evidence>
<dbReference type="Pfam" id="PF03573">
    <property type="entry name" value="OprD"/>
    <property type="match status" value="1"/>
</dbReference>
<keyword evidence="2" id="KW-0813">Transport</keyword>
<dbReference type="Proteomes" id="UP000063308">
    <property type="component" value="Chromosome"/>
</dbReference>
<dbReference type="PANTHER" id="PTHR34596:SF2">
    <property type="entry name" value="CHITOPORIN"/>
    <property type="match status" value="1"/>
</dbReference>
<evidence type="ECO:0000256" key="2">
    <source>
        <dbReference type="ARBA" id="ARBA00022448"/>
    </source>
</evidence>
<comment type="similarity">
    <text evidence="1">Belongs to the outer membrane porin (Opr) (TC 1.B.25) family.</text>
</comment>